<proteinExistence type="predicted"/>
<organism evidence="2 3">
    <name type="scientific">Sunxiuqinia dokdonensis</name>
    <dbReference type="NCBI Taxonomy" id="1409788"/>
    <lineage>
        <taxon>Bacteria</taxon>
        <taxon>Pseudomonadati</taxon>
        <taxon>Bacteroidota</taxon>
        <taxon>Bacteroidia</taxon>
        <taxon>Marinilabiliales</taxon>
        <taxon>Prolixibacteraceae</taxon>
        <taxon>Sunxiuqinia</taxon>
    </lineage>
</organism>
<feature type="chain" id="PRO_5005591560" evidence="1">
    <location>
        <begin position="20"/>
        <end position="266"/>
    </location>
</feature>
<accession>A0A0L8VEL5</accession>
<dbReference type="STRING" id="1409788.NC99_02990"/>
<sequence length="266" mass="30578">MKVFLFLFSLLLFSFVSKAQLNDSIEVSQPAWGNQPIIIQPHGVVTDGFNYWEEKFTGHWSGIYLGLNGLANEDYSMYLDEEAGFLDVDLLRSTVLQINLIQFSKGLQRTRNTIGLVTGLGMELQTYFLDKKTSIEQGPVRIEPVERFYDSKQKSKLSSMYLSVPLLIEFQVPVKNYGNRIYLAGGLVASKRLSTHTKVKYRENGKKEKLKMPDDFYMHDIRFSGMLRVGYRWINLFASYDLQPLFKDEKGPVLYPFSFGLALISF</sequence>
<reference evidence="3" key="1">
    <citation type="submission" date="2015-07" db="EMBL/GenBank/DDBJ databases">
        <title>Genome sequencing of Sunxiuqinia dokdonensis strain SK.</title>
        <authorList>
            <person name="Ahn S."/>
            <person name="Kim B.-C."/>
        </authorList>
    </citation>
    <scope>NUCLEOTIDE SEQUENCE [LARGE SCALE GENOMIC DNA]</scope>
    <source>
        <strain evidence="3">SK</strain>
    </source>
</reference>
<dbReference type="OrthoDB" id="1117977at2"/>
<dbReference type="AlphaFoldDB" id="A0A0L8VEL5"/>
<gene>
    <name evidence="2" type="ORF">NC99_02990</name>
</gene>
<dbReference type="EMBL" id="LGIA01000014">
    <property type="protein sequence ID" value="KOH46899.1"/>
    <property type="molecule type" value="Genomic_DNA"/>
</dbReference>
<dbReference type="RefSeq" id="WP_053179076.1">
    <property type="nucleotide sequence ID" value="NZ_LGIA01000014.1"/>
</dbReference>
<protein>
    <submittedName>
        <fullName evidence="2">Uncharacterized protein</fullName>
    </submittedName>
</protein>
<evidence type="ECO:0000256" key="1">
    <source>
        <dbReference type="SAM" id="SignalP"/>
    </source>
</evidence>
<evidence type="ECO:0000313" key="3">
    <source>
        <dbReference type="Proteomes" id="UP000036958"/>
    </source>
</evidence>
<evidence type="ECO:0000313" key="2">
    <source>
        <dbReference type="EMBL" id="KOH46899.1"/>
    </source>
</evidence>
<keyword evidence="1" id="KW-0732">Signal</keyword>
<feature type="signal peptide" evidence="1">
    <location>
        <begin position="1"/>
        <end position="19"/>
    </location>
</feature>
<keyword evidence="3" id="KW-1185">Reference proteome</keyword>
<dbReference type="Proteomes" id="UP000036958">
    <property type="component" value="Unassembled WGS sequence"/>
</dbReference>
<name>A0A0L8VEL5_9BACT</name>
<comment type="caution">
    <text evidence="2">The sequence shown here is derived from an EMBL/GenBank/DDBJ whole genome shotgun (WGS) entry which is preliminary data.</text>
</comment>